<dbReference type="Gene3D" id="3.40.50.620">
    <property type="entry name" value="HUPs"/>
    <property type="match status" value="1"/>
</dbReference>
<keyword evidence="7 12" id="KW-0547">Nucleotide-binding</keyword>
<dbReference type="AlphaFoldDB" id="A0A975B841"/>
<dbReference type="RefSeq" id="WP_207692215.1">
    <property type="nucleotide sequence ID" value="NZ_CP061799.1"/>
</dbReference>
<dbReference type="InterPro" id="IPR014729">
    <property type="entry name" value="Rossmann-like_a/b/a_fold"/>
</dbReference>
<evidence type="ECO:0000256" key="4">
    <source>
        <dbReference type="ARBA" id="ARBA00022490"/>
    </source>
</evidence>
<keyword evidence="11 12" id="KW-0030">Aminoacyl-tRNA synthetase</keyword>
<sequence>MHLNIYNTLTRKKETFIPIHSKKIGIYICGPTVYDYAHMGHARSAVFFDTITRYLKTCGYKINMVRNFTDIDDKLMVKAQILGTDIKSLAQKFINEWHKDMQTLNTLKPDHEPLSSDYIVPIQNFINVLIKKKYAYQSKGNVYFSAGSFSGYGRLSGRTIIDPPSMEDNTSGKKHPADFALWRNSNKSEPGWKSLWGFGRPGWHIECSAMGMEILGKQFDIHAGGQDLIFPHHENEIAQSKALTGLMPARYWIHHGMVTVKGQKMSKSQQNFTSIKNLADLYSPQALRLFLLSKHYRNPLDFTPAKIEQSTAALKKIPRLLVQLEKLAAPLQQEDFTSSSYWQKFCQAMDDDFNTPAAIAVMFQLVRELNKFLEKAGKGSLLPGEKNTLQTGPIELLKMGRDILGVI</sequence>
<evidence type="ECO:0000256" key="6">
    <source>
        <dbReference type="ARBA" id="ARBA00022723"/>
    </source>
</evidence>
<dbReference type="InterPro" id="IPR032678">
    <property type="entry name" value="tRNA-synt_1_cat_dom"/>
</dbReference>
<organism evidence="14 15">
    <name type="scientific">Desulfonema limicola</name>
    <dbReference type="NCBI Taxonomy" id="45656"/>
    <lineage>
        <taxon>Bacteria</taxon>
        <taxon>Pseudomonadati</taxon>
        <taxon>Thermodesulfobacteriota</taxon>
        <taxon>Desulfobacteria</taxon>
        <taxon>Desulfobacterales</taxon>
        <taxon>Desulfococcaceae</taxon>
        <taxon>Desulfonema</taxon>
    </lineage>
</organism>
<dbReference type="EMBL" id="CP061799">
    <property type="protein sequence ID" value="QTA80583.1"/>
    <property type="molecule type" value="Genomic_DNA"/>
</dbReference>
<dbReference type="PRINTS" id="PR00983">
    <property type="entry name" value="TRNASYNTHCYS"/>
</dbReference>
<comment type="subcellular location">
    <subcellularLocation>
        <location evidence="1 12">Cytoplasm</location>
    </subcellularLocation>
</comment>
<evidence type="ECO:0000256" key="2">
    <source>
        <dbReference type="ARBA" id="ARBA00005594"/>
    </source>
</evidence>
<feature type="binding site" evidence="12">
    <location>
        <position position="267"/>
    </location>
    <ligand>
        <name>ATP</name>
        <dbReference type="ChEBI" id="CHEBI:30616"/>
    </ligand>
</feature>
<evidence type="ECO:0000256" key="10">
    <source>
        <dbReference type="ARBA" id="ARBA00022917"/>
    </source>
</evidence>
<dbReference type="GO" id="GO:0006423">
    <property type="term" value="P:cysteinyl-tRNA aminoacylation"/>
    <property type="evidence" value="ECO:0007669"/>
    <property type="project" value="UniProtKB-UniRule"/>
</dbReference>
<accession>A0A975B841</accession>
<evidence type="ECO:0000256" key="1">
    <source>
        <dbReference type="ARBA" id="ARBA00004496"/>
    </source>
</evidence>
<evidence type="ECO:0000256" key="12">
    <source>
        <dbReference type="HAMAP-Rule" id="MF_00041"/>
    </source>
</evidence>
<dbReference type="EC" id="6.1.1.16" evidence="12"/>
<keyword evidence="10 12" id="KW-0648">Protein biosynthesis</keyword>
<dbReference type="InterPro" id="IPR015273">
    <property type="entry name" value="Cys-tRNA-synt_Ia_DALR"/>
</dbReference>
<dbReference type="HAMAP" id="MF_00041">
    <property type="entry name" value="Cys_tRNA_synth"/>
    <property type="match status" value="1"/>
</dbReference>
<keyword evidence="6 12" id="KW-0479">Metal-binding</keyword>
<dbReference type="KEGG" id="dli:dnl_28910"/>
<keyword evidence="15" id="KW-1185">Reference proteome</keyword>
<dbReference type="SMART" id="SM00840">
    <property type="entry name" value="DALR_2"/>
    <property type="match status" value="1"/>
</dbReference>
<protein>
    <recommendedName>
        <fullName evidence="12">Cysteine--tRNA ligase</fullName>
        <ecNumber evidence="12">6.1.1.16</ecNumber>
    </recommendedName>
    <alternativeName>
        <fullName evidence="12">Cysteinyl-tRNA synthetase</fullName>
        <shortName evidence="12">CysRS</shortName>
    </alternativeName>
</protein>
<reference evidence="14" key="1">
    <citation type="journal article" date="2021" name="Microb. Physiol.">
        <title>Proteogenomic Insights into the Physiology of Marine, Sulfate-Reducing, Filamentous Desulfonema limicola and Desulfonema magnum.</title>
        <authorList>
            <person name="Schnaars V."/>
            <person name="Wohlbrand L."/>
            <person name="Scheve S."/>
            <person name="Hinrichs C."/>
            <person name="Reinhardt R."/>
            <person name="Rabus R."/>
        </authorList>
    </citation>
    <scope>NUCLEOTIDE SEQUENCE</scope>
    <source>
        <strain evidence="14">5ac10</strain>
    </source>
</reference>
<feature type="binding site" evidence="12">
    <location>
        <position position="236"/>
    </location>
    <ligand>
        <name>Zn(2+)</name>
        <dbReference type="ChEBI" id="CHEBI:29105"/>
    </ligand>
</feature>
<evidence type="ECO:0000313" key="14">
    <source>
        <dbReference type="EMBL" id="QTA80583.1"/>
    </source>
</evidence>
<feature type="short sequence motif" description="'KMSKS' region" evidence="12">
    <location>
        <begin position="264"/>
        <end position="268"/>
    </location>
</feature>
<dbReference type="GO" id="GO:0004817">
    <property type="term" value="F:cysteine-tRNA ligase activity"/>
    <property type="evidence" value="ECO:0007669"/>
    <property type="project" value="UniProtKB-UniRule"/>
</dbReference>
<dbReference type="GO" id="GO:0005524">
    <property type="term" value="F:ATP binding"/>
    <property type="evidence" value="ECO:0007669"/>
    <property type="project" value="UniProtKB-UniRule"/>
</dbReference>
<keyword evidence="8 12" id="KW-0862">Zinc</keyword>
<dbReference type="SUPFAM" id="SSF52374">
    <property type="entry name" value="Nucleotidylyl transferase"/>
    <property type="match status" value="1"/>
</dbReference>
<dbReference type="Pfam" id="PF01406">
    <property type="entry name" value="tRNA-synt_1e"/>
    <property type="match status" value="1"/>
</dbReference>
<dbReference type="InterPro" id="IPR024909">
    <property type="entry name" value="Cys-tRNA/MSH_ligase"/>
</dbReference>
<dbReference type="Pfam" id="PF09190">
    <property type="entry name" value="DALR_2"/>
    <property type="match status" value="1"/>
</dbReference>
<gene>
    <name evidence="14" type="primary">cysS1</name>
    <name evidence="12" type="synonym">cysS</name>
    <name evidence="14" type="ORF">dnl_28910</name>
</gene>
<name>A0A975B841_9BACT</name>
<dbReference type="InterPro" id="IPR009080">
    <property type="entry name" value="tRNAsynth_Ia_anticodon-bd"/>
</dbReference>
<feature type="binding site" evidence="12">
    <location>
        <position position="232"/>
    </location>
    <ligand>
        <name>Zn(2+)</name>
        <dbReference type="ChEBI" id="CHEBI:29105"/>
    </ligand>
</feature>
<dbReference type="NCBIfam" id="TIGR00435">
    <property type="entry name" value="cysS"/>
    <property type="match status" value="1"/>
</dbReference>
<evidence type="ECO:0000313" key="15">
    <source>
        <dbReference type="Proteomes" id="UP000663720"/>
    </source>
</evidence>
<comment type="cofactor">
    <cofactor evidence="12">
        <name>Zn(2+)</name>
        <dbReference type="ChEBI" id="CHEBI:29105"/>
    </cofactor>
    <text evidence="12">Binds 1 zinc ion per subunit.</text>
</comment>
<evidence type="ECO:0000256" key="7">
    <source>
        <dbReference type="ARBA" id="ARBA00022741"/>
    </source>
</evidence>
<evidence type="ECO:0000256" key="3">
    <source>
        <dbReference type="ARBA" id="ARBA00011245"/>
    </source>
</evidence>
<evidence type="ECO:0000256" key="11">
    <source>
        <dbReference type="ARBA" id="ARBA00023146"/>
    </source>
</evidence>
<dbReference type="GO" id="GO:0008270">
    <property type="term" value="F:zinc ion binding"/>
    <property type="evidence" value="ECO:0007669"/>
    <property type="project" value="UniProtKB-UniRule"/>
</dbReference>
<dbReference type="SUPFAM" id="SSF47323">
    <property type="entry name" value="Anticodon-binding domain of a subclass of class I aminoacyl-tRNA synthetases"/>
    <property type="match status" value="1"/>
</dbReference>
<evidence type="ECO:0000256" key="5">
    <source>
        <dbReference type="ARBA" id="ARBA00022598"/>
    </source>
</evidence>
<feature type="binding site" evidence="12">
    <location>
        <position position="207"/>
    </location>
    <ligand>
        <name>Zn(2+)</name>
        <dbReference type="ChEBI" id="CHEBI:29105"/>
    </ligand>
</feature>
<keyword evidence="5 12" id="KW-0436">Ligase</keyword>
<evidence type="ECO:0000256" key="9">
    <source>
        <dbReference type="ARBA" id="ARBA00022840"/>
    </source>
</evidence>
<dbReference type="Gene3D" id="1.20.120.640">
    <property type="entry name" value="Anticodon-binding domain of a subclass of class I aminoacyl-tRNA synthetases"/>
    <property type="match status" value="1"/>
</dbReference>
<feature type="domain" description="Cysteinyl-tRNA synthetase class Ia DALR" evidence="13">
    <location>
        <begin position="344"/>
        <end position="407"/>
    </location>
</feature>
<dbReference type="CDD" id="cd00672">
    <property type="entry name" value="CysRS_core"/>
    <property type="match status" value="1"/>
</dbReference>
<comment type="caution">
    <text evidence="12">Lacks conserved residue(s) required for the propagation of feature annotation.</text>
</comment>
<keyword evidence="9 12" id="KW-0067">ATP-binding</keyword>
<comment type="subunit">
    <text evidence="3 12">Monomer.</text>
</comment>
<feature type="binding site" evidence="12">
    <location>
        <position position="29"/>
    </location>
    <ligand>
        <name>Zn(2+)</name>
        <dbReference type="ChEBI" id="CHEBI:29105"/>
    </ligand>
</feature>
<evidence type="ECO:0000259" key="13">
    <source>
        <dbReference type="SMART" id="SM00840"/>
    </source>
</evidence>
<comment type="catalytic activity">
    <reaction evidence="12">
        <text>tRNA(Cys) + L-cysteine + ATP = L-cysteinyl-tRNA(Cys) + AMP + diphosphate</text>
        <dbReference type="Rhea" id="RHEA:17773"/>
        <dbReference type="Rhea" id="RHEA-COMP:9661"/>
        <dbReference type="Rhea" id="RHEA-COMP:9679"/>
        <dbReference type="ChEBI" id="CHEBI:30616"/>
        <dbReference type="ChEBI" id="CHEBI:33019"/>
        <dbReference type="ChEBI" id="CHEBI:35235"/>
        <dbReference type="ChEBI" id="CHEBI:78442"/>
        <dbReference type="ChEBI" id="CHEBI:78517"/>
        <dbReference type="ChEBI" id="CHEBI:456215"/>
        <dbReference type="EC" id="6.1.1.16"/>
    </reaction>
</comment>
<proteinExistence type="inferred from homology"/>
<dbReference type="Proteomes" id="UP000663720">
    <property type="component" value="Chromosome"/>
</dbReference>
<dbReference type="PANTHER" id="PTHR10890">
    <property type="entry name" value="CYSTEINYL-TRNA SYNTHETASE"/>
    <property type="match status" value="1"/>
</dbReference>
<dbReference type="InterPro" id="IPR015803">
    <property type="entry name" value="Cys-tRNA-ligase"/>
</dbReference>
<dbReference type="PANTHER" id="PTHR10890:SF3">
    <property type="entry name" value="CYSTEINE--TRNA LIGASE, CYTOPLASMIC"/>
    <property type="match status" value="1"/>
</dbReference>
<dbReference type="GO" id="GO:0005829">
    <property type="term" value="C:cytosol"/>
    <property type="evidence" value="ECO:0007669"/>
    <property type="project" value="TreeGrafter"/>
</dbReference>
<comment type="similarity">
    <text evidence="2 12">Belongs to the class-I aminoacyl-tRNA synthetase family.</text>
</comment>
<evidence type="ECO:0000256" key="8">
    <source>
        <dbReference type="ARBA" id="ARBA00022833"/>
    </source>
</evidence>
<keyword evidence="4 12" id="KW-0963">Cytoplasm</keyword>